<dbReference type="Proteomes" id="UP000198290">
    <property type="component" value="Chromosome"/>
</dbReference>
<evidence type="ECO:0000256" key="2">
    <source>
        <dbReference type="SAM" id="Coils"/>
    </source>
</evidence>
<dbReference type="Gene3D" id="2.40.50.100">
    <property type="match status" value="1"/>
</dbReference>
<keyword evidence="5" id="KW-1185">Reference proteome</keyword>
<dbReference type="OrthoDB" id="9778236at2"/>
<dbReference type="Pfam" id="PF25954">
    <property type="entry name" value="Beta-barrel_RND_2"/>
    <property type="match status" value="1"/>
</dbReference>
<dbReference type="GO" id="GO:0005886">
    <property type="term" value="C:plasma membrane"/>
    <property type="evidence" value="ECO:0007669"/>
    <property type="project" value="TreeGrafter"/>
</dbReference>
<dbReference type="KEGG" id="amah:DLM_2011"/>
<dbReference type="PANTHER" id="PTHR30438">
    <property type="entry name" value="36 KDA ANTIGEN-RELATED"/>
    <property type="match status" value="1"/>
</dbReference>
<gene>
    <name evidence="4" type="ORF">DLM_2011</name>
</gene>
<organism evidence="4 5">
    <name type="scientific">Aquitalea magnusonii</name>
    <dbReference type="NCBI Taxonomy" id="332411"/>
    <lineage>
        <taxon>Bacteria</taxon>
        <taxon>Pseudomonadati</taxon>
        <taxon>Pseudomonadota</taxon>
        <taxon>Betaproteobacteria</taxon>
        <taxon>Neisseriales</taxon>
        <taxon>Chromobacteriaceae</taxon>
        <taxon>Aquitalea</taxon>
    </lineage>
</organism>
<feature type="domain" description="CusB-like beta-barrel" evidence="3">
    <location>
        <begin position="207"/>
        <end position="287"/>
    </location>
</feature>
<evidence type="ECO:0000313" key="4">
    <source>
        <dbReference type="EMBL" id="BBF85627.1"/>
    </source>
</evidence>
<evidence type="ECO:0000256" key="1">
    <source>
        <dbReference type="ARBA" id="ARBA00009477"/>
    </source>
</evidence>
<accession>A0A3G9GJC6</accession>
<reference evidence="4 5" key="2">
    <citation type="journal article" date="2017" name="Genome Announc.">
        <title>Draft genome sequence of Aquitalea magnusonii strain H3, a plant growth-promoting bacterium of duckweed Lemna minor.</title>
        <authorList>
            <person name="Ishizawa H."/>
            <person name="Kuroda M."/>
            <person name="Ike M."/>
        </authorList>
    </citation>
    <scope>NUCLEOTIDE SEQUENCE [LARGE SCALE GENOMIC DNA]</scope>
    <source>
        <strain evidence="4 5">H3</strain>
    </source>
</reference>
<reference evidence="5" key="3">
    <citation type="journal article" date="2017" name="Plant Physiol. Biochem.">
        <title>Differential oxidative and antioxidative response of duckweed Lemna minor toward plant growth promoting/inhibiting bacteria.</title>
        <authorList>
            <person name="Ishizawa H."/>
            <person name="Kuroda M."/>
            <person name="Morikawa M."/>
            <person name="Ike M."/>
        </authorList>
    </citation>
    <scope>NUCLEOTIDE SEQUENCE [LARGE SCALE GENOMIC DNA]</scope>
    <source>
        <strain evidence="5">H3</strain>
    </source>
</reference>
<dbReference type="InterPro" id="IPR058792">
    <property type="entry name" value="Beta-barrel_RND_2"/>
</dbReference>
<name>A0A3G9GJC6_9NEIS</name>
<dbReference type="InterPro" id="IPR006143">
    <property type="entry name" value="RND_pump_MFP"/>
</dbReference>
<dbReference type="SUPFAM" id="SSF111369">
    <property type="entry name" value="HlyD-like secretion proteins"/>
    <property type="match status" value="1"/>
</dbReference>
<dbReference type="PANTHER" id="PTHR30438:SF2">
    <property type="entry name" value="MEMBRANE PROTEIN"/>
    <property type="match status" value="1"/>
</dbReference>
<dbReference type="AlphaFoldDB" id="A0A3G9GJC6"/>
<evidence type="ECO:0000259" key="3">
    <source>
        <dbReference type="Pfam" id="PF25954"/>
    </source>
</evidence>
<evidence type="ECO:0000313" key="5">
    <source>
        <dbReference type="Proteomes" id="UP000198290"/>
    </source>
</evidence>
<dbReference type="STRING" id="332411.VI06_01420"/>
<sequence>MKQGKVLIAGVVLALAAALGYGIWQSRDRGLPEGLIQANGRLEGDAVLVAAKYPGRLETVKVHEGDMVSSGQLLATLTSDEVSARLRAARATLAAAHAQQQRAAAAASQADKDAARFADLLARGSVDRMHAEQMQLAAVSARTQNQQATEQIRQAEAVVAEASAVLQELQLKAPSGGMVSNRLREPGEMLAAGGAVVEIIDLNHLYLKVYVPENQIGKIRLGLPAQITTDAFPQHPFAATVSHIAARAEFTPKEVQTPDERVKLVYAVKLTLASNPDLRLTPGLPADAVIRWKSGVAWQAPRW</sequence>
<dbReference type="GO" id="GO:0022857">
    <property type="term" value="F:transmembrane transporter activity"/>
    <property type="evidence" value="ECO:0007669"/>
    <property type="project" value="InterPro"/>
</dbReference>
<reference evidence="5" key="1">
    <citation type="journal article" date="2017" name="Biotechnol. Biofuels">
        <title>Evaluation of environmental bacterial communities as a factor affecting the growth of duckweed Lemna minor.</title>
        <authorList>
            <person name="Ishizawa H."/>
            <person name="Kuroda M."/>
            <person name="Morikawa M."/>
            <person name="Ike M."/>
        </authorList>
    </citation>
    <scope>NUCLEOTIDE SEQUENCE [LARGE SCALE GENOMIC DNA]</scope>
    <source>
        <strain evidence="5">H3</strain>
    </source>
</reference>
<dbReference type="EMBL" id="AP018823">
    <property type="protein sequence ID" value="BBF85627.1"/>
    <property type="molecule type" value="Genomic_DNA"/>
</dbReference>
<dbReference type="RefSeq" id="WP_089083184.1">
    <property type="nucleotide sequence ID" value="NZ_AP018823.1"/>
</dbReference>
<proteinExistence type="inferred from homology"/>
<dbReference type="NCBIfam" id="TIGR01730">
    <property type="entry name" value="RND_mfp"/>
    <property type="match status" value="1"/>
</dbReference>
<feature type="coiled-coil region" evidence="2">
    <location>
        <begin position="131"/>
        <end position="172"/>
    </location>
</feature>
<comment type="similarity">
    <text evidence="1">Belongs to the membrane fusion protein (MFP) (TC 8.A.1) family.</text>
</comment>
<keyword evidence="2" id="KW-0175">Coiled coil</keyword>
<dbReference type="Gene3D" id="2.40.30.170">
    <property type="match status" value="1"/>
</dbReference>
<protein>
    <submittedName>
        <fullName evidence="4">HlyD family secretion protein</fullName>
    </submittedName>
</protein>